<evidence type="ECO:0000256" key="1">
    <source>
        <dbReference type="ARBA" id="ARBA00001936"/>
    </source>
</evidence>
<evidence type="ECO:0000313" key="8">
    <source>
        <dbReference type="EMBL" id="ETW94820.1"/>
    </source>
</evidence>
<comment type="caution">
    <text evidence="8">The sequence shown here is derived from an EMBL/GenBank/DDBJ whole genome shotgun (WGS) entry which is preliminary data.</text>
</comment>
<dbReference type="EMBL" id="AZHW01000999">
    <property type="protein sequence ID" value="ETW94820.1"/>
    <property type="molecule type" value="Genomic_DNA"/>
</dbReference>
<keyword evidence="3" id="KW-0479">Metal-binding</keyword>
<feature type="domain" description="Nudix hydrolase" evidence="7">
    <location>
        <begin position="4"/>
        <end position="217"/>
    </location>
</feature>
<organism evidence="8 9">
    <name type="scientific">Entotheonella factor</name>
    <dbReference type="NCBI Taxonomy" id="1429438"/>
    <lineage>
        <taxon>Bacteria</taxon>
        <taxon>Pseudomonadati</taxon>
        <taxon>Nitrospinota/Tectimicrobiota group</taxon>
        <taxon>Candidatus Tectimicrobiota</taxon>
        <taxon>Candidatus Entotheonellia</taxon>
        <taxon>Candidatus Entotheonellales</taxon>
        <taxon>Candidatus Entotheonellaceae</taxon>
        <taxon>Candidatus Entotheonella</taxon>
    </lineage>
</organism>
<evidence type="ECO:0000259" key="7">
    <source>
        <dbReference type="PROSITE" id="PS51462"/>
    </source>
</evidence>
<dbReference type="GO" id="GO:0046872">
    <property type="term" value="F:metal ion binding"/>
    <property type="evidence" value="ECO:0007669"/>
    <property type="project" value="UniProtKB-KW"/>
</dbReference>
<evidence type="ECO:0000256" key="3">
    <source>
        <dbReference type="ARBA" id="ARBA00022723"/>
    </source>
</evidence>
<dbReference type="GO" id="GO:0016818">
    <property type="term" value="F:hydrolase activity, acting on acid anhydrides, in phosphorus-containing anhydrides"/>
    <property type="evidence" value="ECO:0007669"/>
    <property type="project" value="InterPro"/>
</dbReference>
<dbReference type="HOGENOM" id="CLU_1136418_0_0_7"/>
<keyword evidence="9" id="KW-1185">Reference proteome</keyword>
<accession>W4LAU8</accession>
<dbReference type="InterPro" id="IPR015797">
    <property type="entry name" value="NUDIX_hydrolase-like_dom_sf"/>
</dbReference>
<evidence type="ECO:0000256" key="6">
    <source>
        <dbReference type="ARBA" id="ARBA00023211"/>
    </source>
</evidence>
<comment type="cofactor">
    <cofactor evidence="2">
        <name>Mg(2+)</name>
        <dbReference type="ChEBI" id="CHEBI:18420"/>
    </cofactor>
</comment>
<dbReference type="SUPFAM" id="SSF55811">
    <property type="entry name" value="Nudix"/>
    <property type="match status" value="1"/>
</dbReference>
<name>W4LAU8_ENTF1</name>
<evidence type="ECO:0000313" key="9">
    <source>
        <dbReference type="Proteomes" id="UP000019141"/>
    </source>
</evidence>
<evidence type="ECO:0000256" key="2">
    <source>
        <dbReference type="ARBA" id="ARBA00001946"/>
    </source>
</evidence>
<reference evidence="8 9" key="1">
    <citation type="journal article" date="2014" name="Nature">
        <title>An environmental bacterial taxon with a large and distinct metabolic repertoire.</title>
        <authorList>
            <person name="Wilson M.C."/>
            <person name="Mori T."/>
            <person name="Ruckert C."/>
            <person name="Uria A.R."/>
            <person name="Helf M.J."/>
            <person name="Takada K."/>
            <person name="Gernert C."/>
            <person name="Steffens U.A."/>
            <person name="Heycke N."/>
            <person name="Schmitt S."/>
            <person name="Rinke C."/>
            <person name="Helfrich E.J."/>
            <person name="Brachmann A.O."/>
            <person name="Gurgui C."/>
            <person name="Wakimoto T."/>
            <person name="Kracht M."/>
            <person name="Crusemann M."/>
            <person name="Hentschel U."/>
            <person name="Abe I."/>
            <person name="Matsunaga S."/>
            <person name="Kalinowski J."/>
            <person name="Takeyama H."/>
            <person name="Piel J."/>
        </authorList>
    </citation>
    <scope>NUCLEOTIDE SEQUENCE [LARGE SCALE GENOMIC DNA]</scope>
    <source>
        <strain evidence="9">TSY1</strain>
    </source>
</reference>
<dbReference type="Gene3D" id="3.90.79.10">
    <property type="entry name" value="Nucleoside Triphosphate Pyrophosphohydrolase"/>
    <property type="match status" value="1"/>
</dbReference>
<gene>
    <name evidence="8" type="ORF">ETSY1_33205</name>
</gene>
<dbReference type="InterPro" id="IPR000086">
    <property type="entry name" value="NUDIX_hydrolase_dom"/>
</dbReference>
<dbReference type="Proteomes" id="UP000019141">
    <property type="component" value="Unassembled WGS sequence"/>
</dbReference>
<dbReference type="PANTHER" id="PTHR12318:SF0">
    <property type="entry name" value="ACYL-COENZYME A DIPHOSPHATASE NUDT19"/>
    <property type="match status" value="1"/>
</dbReference>
<evidence type="ECO:0000256" key="4">
    <source>
        <dbReference type="ARBA" id="ARBA00022801"/>
    </source>
</evidence>
<keyword evidence="6" id="KW-0464">Manganese</keyword>
<dbReference type="PANTHER" id="PTHR12318">
    <property type="entry name" value="TESTOSTERONE-REGULATED PROTEIN RP2"/>
    <property type="match status" value="1"/>
</dbReference>
<dbReference type="AlphaFoldDB" id="W4LAU8"/>
<protein>
    <recommendedName>
        <fullName evidence="7">Nudix hydrolase domain-containing protein</fullName>
    </recommendedName>
</protein>
<evidence type="ECO:0000256" key="5">
    <source>
        <dbReference type="ARBA" id="ARBA00022842"/>
    </source>
</evidence>
<sequence length="244" mass="26986">MATTPQDAAMVVLMRDQPGAGTKPEILLVKRRSESGFETGAYSFPGGALEPIDCLPVSLALSPGVTAAEAALRMPDAESPSRALGCWIVALRHTFAEADFLLARSGDGTLWEPSENDLRTLVWQRRAWQKGDTNFPNMMHELERWLATDLLVYFAHGFTPEAPPPRFSTRCFLTRVPFRVSPLPETSLAIEQLWLTAEEARQQHVNGELQLTAITAKILQLLEPFPTAEGAMSHHQRLPSVESL</sequence>
<keyword evidence="5" id="KW-0460">Magnesium</keyword>
<comment type="cofactor">
    <cofactor evidence="1">
        <name>Mn(2+)</name>
        <dbReference type="ChEBI" id="CHEBI:29035"/>
    </cofactor>
</comment>
<dbReference type="PROSITE" id="PS51462">
    <property type="entry name" value="NUDIX"/>
    <property type="match status" value="1"/>
</dbReference>
<proteinExistence type="predicted"/>
<keyword evidence="4" id="KW-0378">Hydrolase</keyword>
<dbReference type="InterPro" id="IPR039121">
    <property type="entry name" value="NUDT19"/>
</dbReference>